<proteinExistence type="predicted"/>
<reference evidence="1 2" key="1">
    <citation type="submission" date="2019-05" db="EMBL/GenBank/DDBJ databases">
        <title>Another draft genome of Portunus trituberculatus and its Hox gene families provides insights of decapod evolution.</title>
        <authorList>
            <person name="Jeong J.-H."/>
            <person name="Song I."/>
            <person name="Kim S."/>
            <person name="Choi T."/>
            <person name="Kim D."/>
            <person name="Ryu S."/>
            <person name="Kim W."/>
        </authorList>
    </citation>
    <scope>NUCLEOTIDE SEQUENCE [LARGE SCALE GENOMIC DNA]</scope>
    <source>
        <tissue evidence="1">Muscle</tissue>
    </source>
</reference>
<evidence type="ECO:0008006" key="3">
    <source>
        <dbReference type="Google" id="ProtNLM"/>
    </source>
</evidence>
<organism evidence="1 2">
    <name type="scientific">Portunus trituberculatus</name>
    <name type="common">Swimming crab</name>
    <name type="synonym">Neptunus trituberculatus</name>
    <dbReference type="NCBI Taxonomy" id="210409"/>
    <lineage>
        <taxon>Eukaryota</taxon>
        <taxon>Metazoa</taxon>
        <taxon>Ecdysozoa</taxon>
        <taxon>Arthropoda</taxon>
        <taxon>Crustacea</taxon>
        <taxon>Multicrustacea</taxon>
        <taxon>Malacostraca</taxon>
        <taxon>Eumalacostraca</taxon>
        <taxon>Eucarida</taxon>
        <taxon>Decapoda</taxon>
        <taxon>Pleocyemata</taxon>
        <taxon>Brachyura</taxon>
        <taxon>Eubrachyura</taxon>
        <taxon>Portunoidea</taxon>
        <taxon>Portunidae</taxon>
        <taxon>Portuninae</taxon>
        <taxon>Portunus</taxon>
    </lineage>
</organism>
<comment type="caution">
    <text evidence="1">The sequence shown here is derived from an EMBL/GenBank/DDBJ whole genome shotgun (WGS) entry which is preliminary data.</text>
</comment>
<keyword evidence="2" id="KW-1185">Reference proteome</keyword>
<dbReference type="AlphaFoldDB" id="A0A5B7GS47"/>
<dbReference type="EMBL" id="VSRR010018781">
    <property type="protein sequence ID" value="MPC61682.1"/>
    <property type="molecule type" value="Genomic_DNA"/>
</dbReference>
<dbReference type="Gene3D" id="3.30.70.270">
    <property type="match status" value="1"/>
</dbReference>
<name>A0A5B7GS47_PORTR</name>
<accession>A0A5B7GS47</accession>
<dbReference type="Proteomes" id="UP000324222">
    <property type="component" value="Unassembled WGS sequence"/>
</dbReference>
<dbReference type="GO" id="GO:0071897">
    <property type="term" value="P:DNA biosynthetic process"/>
    <property type="evidence" value="ECO:0007669"/>
    <property type="project" value="UniProtKB-ARBA"/>
</dbReference>
<sequence length="178" mass="19992">MVSINLKDLQVPVHLQSRRFLCFGWGKRTLQYWVLCFAMSMAPQVFTRIIAPISAELHRWDICILQYLDVWLLLVLFYQEAVNSTQVLPQLCAHLGIRINYDILLTACSGDCLLGSQHLDSSFEVFPDADLGGQSSLSYTSFRGFLTPNCQKVINTAGSHGFPRCTNKMAEGDSHAAF</sequence>
<dbReference type="Gene3D" id="3.10.10.10">
    <property type="entry name" value="HIV Type 1 Reverse Transcriptase, subunit A, domain 1"/>
    <property type="match status" value="1"/>
</dbReference>
<dbReference type="InterPro" id="IPR052055">
    <property type="entry name" value="Hepadnavirus_pol/RT"/>
</dbReference>
<protein>
    <recommendedName>
        <fullName evidence="3">Reverse transcriptase domain-containing protein</fullName>
    </recommendedName>
</protein>
<dbReference type="InterPro" id="IPR043128">
    <property type="entry name" value="Rev_trsase/Diguanyl_cyclase"/>
</dbReference>
<dbReference type="PANTHER" id="PTHR33050:SF7">
    <property type="entry name" value="RIBONUCLEASE H"/>
    <property type="match status" value="1"/>
</dbReference>
<evidence type="ECO:0000313" key="2">
    <source>
        <dbReference type="Proteomes" id="UP000324222"/>
    </source>
</evidence>
<gene>
    <name evidence="1" type="ORF">E2C01_055757</name>
</gene>
<dbReference type="OrthoDB" id="7462124at2759"/>
<evidence type="ECO:0000313" key="1">
    <source>
        <dbReference type="EMBL" id="MPC61682.1"/>
    </source>
</evidence>
<dbReference type="SUPFAM" id="SSF56672">
    <property type="entry name" value="DNA/RNA polymerases"/>
    <property type="match status" value="1"/>
</dbReference>
<dbReference type="InterPro" id="IPR043502">
    <property type="entry name" value="DNA/RNA_pol_sf"/>
</dbReference>
<dbReference type="PANTHER" id="PTHR33050">
    <property type="entry name" value="REVERSE TRANSCRIPTASE DOMAIN-CONTAINING PROTEIN"/>
    <property type="match status" value="1"/>
</dbReference>